<feature type="region of interest" description="Disordered" evidence="5">
    <location>
        <begin position="425"/>
        <end position="458"/>
    </location>
</feature>
<organism evidence="7 8">
    <name type="scientific">Alligator sinensis</name>
    <name type="common">Chinese alligator</name>
    <dbReference type="NCBI Taxonomy" id="38654"/>
    <lineage>
        <taxon>Eukaryota</taxon>
        <taxon>Metazoa</taxon>
        <taxon>Chordata</taxon>
        <taxon>Craniata</taxon>
        <taxon>Vertebrata</taxon>
        <taxon>Euteleostomi</taxon>
        <taxon>Archelosauria</taxon>
        <taxon>Archosauria</taxon>
        <taxon>Crocodylia</taxon>
        <taxon>Alligatoridae</taxon>
        <taxon>Alligatorinae</taxon>
        <taxon>Alligator</taxon>
    </lineage>
</organism>
<dbReference type="InterPro" id="IPR011993">
    <property type="entry name" value="PH-like_dom_sf"/>
</dbReference>
<evidence type="ECO:0000256" key="1">
    <source>
        <dbReference type="ARBA" id="ARBA00004496"/>
    </source>
</evidence>
<dbReference type="Pfam" id="PF00169">
    <property type="entry name" value="PH"/>
    <property type="match status" value="1"/>
</dbReference>
<name>A0A3Q0FLG0_ALLSI</name>
<feature type="compositionally biased region" description="Basic and acidic residues" evidence="5">
    <location>
        <begin position="905"/>
        <end position="917"/>
    </location>
</feature>
<feature type="region of interest" description="Disordered" evidence="5">
    <location>
        <begin position="476"/>
        <end position="564"/>
    </location>
</feature>
<dbReference type="KEGG" id="asn:102386464"/>
<feature type="compositionally biased region" description="Pro residues" evidence="5">
    <location>
        <begin position="944"/>
        <end position="955"/>
    </location>
</feature>
<dbReference type="InterPro" id="IPR001849">
    <property type="entry name" value="PH_domain"/>
</dbReference>
<dbReference type="CDD" id="cd13248">
    <property type="entry name" value="PH_PEPP1_2_3"/>
    <property type="match status" value="1"/>
</dbReference>
<evidence type="ECO:0000256" key="4">
    <source>
        <dbReference type="SAM" id="Coils"/>
    </source>
</evidence>
<dbReference type="GO" id="GO:2000096">
    <property type="term" value="P:positive regulation of Wnt signaling pathway, planar cell polarity pathway"/>
    <property type="evidence" value="ECO:0007669"/>
    <property type="project" value="TreeGrafter"/>
</dbReference>
<dbReference type="GO" id="GO:0032266">
    <property type="term" value="F:phosphatidylinositol-3-phosphate binding"/>
    <property type="evidence" value="ECO:0007669"/>
    <property type="project" value="TreeGrafter"/>
</dbReference>
<dbReference type="AlphaFoldDB" id="A0A3Q0FLG0"/>
<dbReference type="InterPro" id="IPR040392">
    <property type="entry name" value="PKHA4-7_PH"/>
</dbReference>
<dbReference type="SUPFAM" id="SSF50729">
    <property type="entry name" value="PH domain-like"/>
    <property type="match status" value="1"/>
</dbReference>
<dbReference type="GO" id="GO:0031234">
    <property type="term" value="C:extrinsic component of cytoplasmic side of plasma membrane"/>
    <property type="evidence" value="ECO:0007669"/>
    <property type="project" value="TreeGrafter"/>
</dbReference>
<dbReference type="STRING" id="38654.A0A3Q0FLG0"/>
<feature type="region of interest" description="Disordered" evidence="5">
    <location>
        <begin position="887"/>
        <end position="974"/>
    </location>
</feature>
<feature type="coiled-coil region" evidence="4">
    <location>
        <begin position="605"/>
        <end position="698"/>
    </location>
</feature>
<evidence type="ECO:0000313" key="7">
    <source>
        <dbReference type="Proteomes" id="UP000189705"/>
    </source>
</evidence>
<dbReference type="GO" id="GO:0090263">
    <property type="term" value="P:positive regulation of canonical Wnt signaling pathway"/>
    <property type="evidence" value="ECO:0007669"/>
    <property type="project" value="TreeGrafter"/>
</dbReference>
<feature type="compositionally biased region" description="Polar residues" evidence="5">
    <location>
        <begin position="342"/>
        <end position="363"/>
    </location>
</feature>
<evidence type="ECO:0000259" key="6">
    <source>
        <dbReference type="PROSITE" id="PS50003"/>
    </source>
</evidence>
<dbReference type="GO" id="GO:0080025">
    <property type="term" value="F:phosphatidylinositol-3,5-bisphosphate binding"/>
    <property type="evidence" value="ECO:0007669"/>
    <property type="project" value="TreeGrafter"/>
</dbReference>
<accession>A0A3Q0FLG0</accession>
<feature type="compositionally biased region" description="Low complexity" evidence="5">
    <location>
        <begin position="535"/>
        <end position="545"/>
    </location>
</feature>
<dbReference type="RefSeq" id="XP_025048097.1">
    <property type="nucleotide sequence ID" value="XM_025192312.1"/>
</dbReference>
<gene>
    <name evidence="8" type="primary">PLEKHA4</name>
</gene>
<feature type="compositionally biased region" description="Low complexity" evidence="5">
    <location>
        <begin position="826"/>
        <end position="840"/>
    </location>
</feature>
<keyword evidence="2" id="KW-0963">Cytoplasm</keyword>
<sequence>MAGSQDAWVVSRFLSQSFLLWPGKAVRLGAFPPWQDYTSPSGMPATPHSGSGGLPYTPPSAPLRPGSCEKPGGRKRLAFLTGSSQLGTMSDGERPRSGLSQASSVLTISSVTLGAKPIRSVRRVHTFGKRGNSIKRDPNSPVVIRGWLYKQDSSGLKLWKRRWFVLSNYCLFYYRDSREEMVLGSILLPSYEIQILPKEAKNRRFTFKAEHPGMRTYHFSADTQEDMNGWVRAMSQSAAAESDRSTLSWAPALPMPVHPQDRLYASFEDITRAVPPQALAPAPSAESLEIARLAEPQDRVHSSSESLPPTGHGENGDGGSVHSATAGPPSPTNGEWGRGETAGQSSLCSQSLPGQHASHSYSLPPTPVELSKAPGAPPDPSTPPQTRRRARAAPLAASCEELPILAHPWHSRALVRPHTPVGRMDIAPGSKTLGDPQAVGGTRGRSTLGHPQAPSERYDILPYEDPYARPLGRYLRSPHPTRARPGTPAEELPGNTGTLGHSLGRPHRGRISDQAFPSPGGGHPRARPHGRLVTPHSTSSSLLHLPPLPPPPSRPSLHGKRPLLTHTPRSLAPLLHDRSHFLSTPGFEGDTDVLLTKLCGQDKLLRSLEEETGHLRAEKERLEKALEVTRHQLEDFKGHDLATEKIWYQQRRLQDELVQVRAQLSDLALDSKRAWAEYAALENELQMLRETLAQIRHLGHPHEQEAAKQELWMIEDILAGLKAHGPPCPVPDTRRCPGLSPATSPVLEHWVGSTPSSFPFPGLEEPRDPQELLLTVPGVTPHNLPLPLPQSTPDHEPTLEPTGRMDQPAAGHSPPVSAVFGGATWGSRPPQSPPRGGARSPEPERGSPNLIAPGLGSQTAALHLPRTPSPASYELWEQRPVELPAKVSVPVPSTLHRTRMSAQEQLERMRRHQEAQRSQDGGRPSPPGPRRSSLRGSASRLPLLVPPPNPGPEPAQPCRGGTNGGPWGPCVPGAERDRQRIVSLSYILASEASQRSKLITGRTPYEPQLGGLKPHSEPHQEQLDALTNQHLMLSATRIHGEYQANHVVAERDCSPSQRAVFPISTVLRSGAANQGSPLSWNSDWALPILEVSSRISALSEMPNQVSPSWTEATNQASSMPDTSLPEPTNQVSVSPELLLGSPALPAVPLTLHLQPPSPPSPLCWCLSLPTHSSLPSQPCLHLLLTVLARELRSASRRKRKFMGSVILPSSHPLHFQTWGLEPDRFVQTCLGSYKQPSHPSWRPVGVMKRCGGAWGAEEAFLIQAAPVASQCQKGCPV</sequence>
<dbReference type="CTD" id="57664"/>
<dbReference type="PROSITE" id="PS50003">
    <property type="entry name" value="PH_DOMAIN"/>
    <property type="match status" value="1"/>
</dbReference>
<keyword evidence="3" id="KW-0597">Phosphoprotein</keyword>
<dbReference type="GeneID" id="102386464"/>
<feature type="region of interest" description="Disordered" evidence="5">
    <location>
        <begin position="1104"/>
        <end position="1130"/>
    </location>
</feature>
<evidence type="ECO:0000256" key="3">
    <source>
        <dbReference type="ARBA" id="ARBA00022553"/>
    </source>
</evidence>
<feature type="compositionally biased region" description="Low complexity" evidence="5">
    <location>
        <begin position="930"/>
        <end position="943"/>
    </location>
</feature>
<dbReference type="PANTHER" id="PTHR12752">
    <property type="entry name" value="PHOSPHOINOSITOL 3-PHOSPHATE-BINDING PROTEIN"/>
    <property type="match status" value="1"/>
</dbReference>
<evidence type="ECO:0000313" key="8">
    <source>
        <dbReference type="RefSeq" id="XP_025048097.1"/>
    </source>
</evidence>
<keyword evidence="4" id="KW-0175">Coiled coil</keyword>
<comment type="subcellular location">
    <subcellularLocation>
        <location evidence="1">Cytoplasm</location>
    </subcellularLocation>
</comment>
<feature type="domain" description="PH" evidence="6">
    <location>
        <begin position="141"/>
        <end position="239"/>
    </location>
</feature>
<feature type="region of interest" description="Disordered" evidence="5">
    <location>
        <begin position="41"/>
        <end position="74"/>
    </location>
</feature>
<dbReference type="InterPro" id="IPR057971">
    <property type="entry name" value="PKHA4-7_TBCA"/>
</dbReference>
<dbReference type="PANTHER" id="PTHR12752:SF7">
    <property type="entry name" value="PLECKSTRIN HOMOLOGY DOMAIN-CONTAINING FAMILY A MEMBER 4"/>
    <property type="match status" value="1"/>
</dbReference>
<dbReference type="FunFam" id="2.30.29.30:FF:000103">
    <property type="entry name" value="Pleckstrin homology domain-containing family A member 4"/>
    <property type="match status" value="1"/>
</dbReference>
<dbReference type="GO" id="GO:0005737">
    <property type="term" value="C:cytoplasm"/>
    <property type="evidence" value="ECO:0007669"/>
    <property type="project" value="UniProtKB-SubCell"/>
</dbReference>
<feature type="region of interest" description="Disordered" evidence="5">
    <location>
        <begin position="294"/>
        <end position="395"/>
    </location>
</feature>
<dbReference type="InParanoid" id="A0A3Q0FLG0"/>
<reference evidence="8" key="1">
    <citation type="submission" date="2025-08" db="UniProtKB">
        <authorList>
            <consortium name="RefSeq"/>
        </authorList>
    </citation>
    <scope>IDENTIFICATION</scope>
</reference>
<dbReference type="Gene3D" id="2.30.29.30">
    <property type="entry name" value="Pleckstrin-homology domain (PH domain)/Phosphotyrosine-binding domain (PTB)"/>
    <property type="match status" value="1"/>
</dbReference>
<dbReference type="GO" id="GO:0043325">
    <property type="term" value="F:phosphatidylinositol-3,4-bisphosphate binding"/>
    <property type="evidence" value="ECO:0007669"/>
    <property type="project" value="TreeGrafter"/>
</dbReference>
<keyword evidence="7" id="KW-1185">Reference proteome</keyword>
<evidence type="ECO:0000256" key="5">
    <source>
        <dbReference type="SAM" id="MobiDB-lite"/>
    </source>
</evidence>
<protein>
    <submittedName>
        <fullName evidence="8">Pleckstrin homology domain-containing family A member 4</fullName>
    </submittedName>
</protein>
<feature type="region of interest" description="Disordered" evidence="5">
    <location>
        <begin position="777"/>
        <end position="855"/>
    </location>
</feature>
<dbReference type="Proteomes" id="UP000189705">
    <property type="component" value="Unplaced"/>
</dbReference>
<dbReference type="SMART" id="SM00233">
    <property type="entry name" value="PH"/>
    <property type="match status" value="1"/>
</dbReference>
<proteinExistence type="predicted"/>
<evidence type="ECO:0000256" key="2">
    <source>
        <dbReference type="ARBA" id="ARBA00022490"/>
    </source>
</evidence>
<dbReference type="GO" id="GO:0005546">
    <property type="term" value="F:phosphatidylinositol-4,5-bisphosphate binding"/>
    <property type="evidence" value="ECO:0007669"/>
    <property type="project" value="TreeGrafter"/>
</dbReference>
<dbReference type="Pfam" id="PF25541">
    <property type="entry name" value="TBCA_PH"/>
    <property type="match status" value="1"/>
</dbReference>